<evidence type="ECO:0000313" key="1">
    <source>
        <dbReference type="EMBL" id="CAG8717377.1"/>
    </source>
</evidence>
<protein>
    <submittedName>
        <fullName evidence="1">8787_t:CDS:1</fullName>
    </submittedName>
</protein>
<name>A0ABN7V1F8_GIGMA</name>
<organism evidence="1 2">
    <name type="scientific">Gigaspora margarita</name>
    <dbReference type="NCBI Taxonomy" id="4874"/>
    <lineage>
        <taxon>Eukaryota</taxon>
        <taxon>Fungi</taxon>
        <taxon>Fungi incertae sedis</taxon>
        <taxon>Mucoromycota</taxon>
        <taxon>Glomeromycotina</taxon>
        <taxon>Glomeromycetes</taxon>
        <taxon>Diversisporales</taxon>
        <taxon>Gigasporaceae</taxon>
        <taxon>Gigaspora</taxon>
    </lineage>
</organism>
<dbReference type="Proteomes" id="UP000789901">
    <property type="component" value="Unassembled WGS sequence"/>
</dbReference>
<accession>A0ABN7V1F8</accession>
<comment type="caution">
    <text evidence="1">The sequence shown here is derived from an EMBL/GenBank/DDBJ whole genome shotgun (WGS) entry which is preliminary data.</text>
</comment>
<sequence>MASFTAAISVHNCDINPFGDKLRHSSNENYRIKKSINNITRNLDEKLKLRRSIYVSKFGN</sequence>
<keyword evidence="2" id="KW-1185">Reference proteome</keyword>
<proteinExistence type="predicted"/>
<gene>
    <name evidence="1" type="ORF">GMARGA_LOCUS13239</name>
</gene>
<evidence type="ECO:0000313" key="2">
    <source>
        <dbReference type="Proteomes" id="UP000789901"/>
    </source>
</evidence>
<reference evidence="1 2" key="1">
    <citation type="submission" date="2021-06" db="EMBL/GenBank/DDBJ databases">
        <authorList>
            <person name="Kallberg Y."/>
            <person name="Tangrot J."/>
            <person name="Rosling A."/>
        </authorList>
    </citation>
    <scope>NUCLEOTIDE SEQUENCE [LARGE SCALE GENOMIC DNA]</scope>
    <source>
        <strain evidence="1 2">120-4 pot B 10/14</strain>
    </source>
</reference>
<dbReference type="EMBL" id="CAJVQB010008332">
    <property type="protein sequence ID" value="CAG8717377.1"/>
    <property type="molecule type" value="Genomic_DNA"/>
</dbReference>